<dbReference type="EMBL" id="PIPZ01000001">
    <property type="protein sequence ID" value="RUO61009.1"/>
    <property type="molecule type" value="Genomic_DNA"/>
</dbReference>
<keyword evidence="2" id="KW-1185">Reference proteome</keyword>
<dbReference type="RefSeq" id="WP_126758649.1">
    <property type="nucleotide sequence ID" value="NZ_PIPZ01000001.1"/>
</dbReference>
<dbReference type="Proteomes" id="UP000288127">
    <property type="component" value="Unassembled WGS sequence"/>
</dbReference>
<protein>
    <submittedName>
        <fullName evidence="1">Uncharacterized protein</fullName>
    </submittedName>
</protein>
<reference evidence="2" key="1">
    <citation type="journal article" date="2018" name="Front. Microbiol.">
        <title>Genome-Based Analysis Reveals the Taxonomy and Diversity of the Family Idiomarinaceae.</title>
        <authorList>
            <person name="Liu Y."/>
            <person name="Lai Q."/>
            <person name="Shao Z."/>
        </authorList>
    </citation>
    <scope>NUCLEOTIDE SEQUENCE [LARGE SCALE GENOMIC DNA]</scope>
    <source>
        <strain evidence="2">PIM1</strain>
    </source>
</reference>
<dbReference type="AlphaFoldDB" id="A0A432YJ48"/>
<evidence type="ECO:0000313" key="2">
    <source>
        <dbReference type="Proteomes" id="UP000288127"/>
    </source>
</evidence>
<gene>
    <name evidence="1" type="ORF">CWI76_01665</name>
</gene>
<name>A0A432YJ48_9GAMM</name>
<proteinExistence type="predicted"/>
<sequence length="141" mass="15765">MTASSICQIIHQLMRLHTLPCADSAAMQSRQSRFDALHAELDKRGYTGSRPSRQLQRMCVETINTALFETDPMNRCCKENNCQDEYEEIAAKVLQHIQQGMVMEAALDQALCASFGDDMVNGSQIETVMYALTGMPSEGQR</sequence>
<comment type="caution">
    <text evidence="1">The sequence shown here is derived from an EMBL/GenBank/DDBJ whole genome shotgun (WGS) entry which is preliminary data.</text>
</comment>
<accession>A0A432YJ48</accession>
<evidence type="ECO:0000313" key="1">
    <source>
        <dbReference type="EMBL" id="RUO61009.1"/>
    </source>
</evidence>
<organism evidence="1 2">
    <name type="scientific">Pseudidiomarina marina</name>
    <dbReference type="NCBI Taxonomy" id="502366"/>
    <lineage>
        <taxon>Bacteria</taxon>
        <taxon>Pseudomonadati</taxon>
        <taxon>Pseudomonadota</taxon>
        <taxon>Gammaproteobacteria</taxon>
        <taxon>Alteromonadales</taxon>
        <taxon>Idiomarinaceae</taxon>
        <taxon>Pseudidiomarina</taxon>
    </lineage>
</organism>
<dbReference type="OrthoDB" id="6169716at2"/>